<proteinExistence type="predicted"/>
<evidence type="ECO:0000313" key="2">
    <source>
        <dbReference type="Proteomes" id="UP001589776"/>
    </source>
</evidence>
<reference evidence="1 2" key="1">
    <citation type="submission" date="2024-09" db="EMBL/GenBank/DDBJ databases">
        <authorList>
            <person name="Sun Q."/>
            <person name="Mori K."/>
        </authorList>
    </citation>
    <scope>NUCLEOTIDE SEQUENCE [LARGE SCALE GENOMIC DNA]</scope>
    <source>
        <strain evidence="1 2">CCM 7759</strain>
    </source>
</reference>
<dbReference type="EMBL" id="JBHLWN010000074">
    <property type="protein sequence ID" value="MFC0214483.1"/>
    <property type="molecule type" value="Genomic_DNA"/>
</dbReference>
<dbReference type="RefSeq" id="WP_377471855.1">
    <property type="nucleotide sequence ID" value="NZ_JBHLWN010000074.1"/>
</dbReference>
<sequence length="226" mass="26614">MSMVNFEAAHAAWLDEHLARRTGERRGRLERGYQHAERLFVKQIWWPLVGSLNNLHPEYEVTDWRGRSYFADFVWLIGWVKLVFEIKGYAAHVRDMDRYKYCNELNRETFLFSMGLPVISFAYDDIEQRPDTCIALLRMVMARYQPHQAPVSRALLSEKELLRLAIQLARPIRPVDVVHHLQVDSKTAVVMLRKLCDKGWLTPAFRGRGERIVCYELVRHVIAYLD</sequence>
<accession>A0ABV6DPA7</accession>
<keyword evidence="2" id="KW-1185">Reference proteome</keyword>
<evidence type="ECO:0000313" key="1">
    <source>
        <dbReference type="EMBL" id="MFC0214483.1"/>
    </source>
</evidence>
<dbReference type="Proteomes" id="UP001589776">
    <property type="component" value="Unassembled WGS sequence"/>
</dbReference>
<evidence type="ECO:0008006" key="3">
    <source>
        <dbReference type="Google" id="ProtNLM"/>
    </source>
</evidence>
<name>A0ABV6DPA7_9BACL</name>
<organism evidence="1 2">
    <name type="scientific">Paenibacillus chartarius</name>
    <dbReference type="NCBI Taxonomy" id="747481"/>
    <lineage>
        <taxon>Bacteria</taxon>
        <taxon>Bacillati</taxon>
        <taxon>Bacillota</taxon>
        <taxon>Bacilli</taxon>
        <taxon>Bacillales</taxon>
        <taxon>Paenibacillaceae</taxon>
        <taxon>Paenibacillus</taxon>
    </lineage>
</organism>
<gene>
    <name evidence="1" type="ORF">ACFFK0_18795</name>
</gene>
<protein>
    <recommendedName>
        <fullName evidence="3">DUF559 domain-containing protein</fullName>
    </recommendedName>
</protein>
<comment type="caution">
    <text evidence="1">The sequence shown here is derived from an EMBL/GenBank/DDBJ whole genome shotgun (WGS) entry which is preliminary data.</text>
</comment>